<dbReference type="EnsemblPlants" id="PGSC0003DMT400087464">
    <property type="protein sequence ID" value="PGSC0003DMT400087464"/>
    <property type="gene ID" value="PGSC0003DMG400037035"/>
</dbReference>
<dbReference type="Pfam" id="PF20167">
    <property type="entry name" value="Transposase_32"/>
    <property type="match status" value="1"/>
</dbReference>
<name>M1DDW5_SOLTU</name>
<dbReference type="Proteomes" id="UP000011115">
    <property type="component" value="Unassembled WGS sequence"/>
</dbReference>
<feature type="compositionally biased region" description="Low complexity" evidence="1">
    <location>
        <begin position="41"/>
        <end position="53"/>
    </location>
</feature>
<reference evidence="3" key="2">
    <citation type="submission" date="2015-06" db="UniProtKB">
        <authorList>
            <consortium name="EnsemblPlants"/>
        </authorList>
    </citation>
    <scope>IDENTIFICATION</scope>
    <source>
        <strain evidence="3">DM1-3 516 R44</strain>
    </source>
</reference>
<feature type="compositionally biased region" description="Basic and acidic residues" evidence="1">
    <location>
        <begin position="8"/>
        <end position="27"/>
    </location>
</feature>
<sequence length="296" mass="32689">MTTPKIDTPSRFEEGGSKNDNGEDSKSQYDTAAGSQSVDNSRGSAESESSSQEDPNTSPSAVNIEVGTGVREEEATIEDDEEITDDDAMDVAWPRILCTGLVGFFEAKHHEVTSDITMKINSSRETVLRWIAKQISIDGENVVWVTTMPTLIPKALLSFPAKVWWVVVHAQLRPIGTDNTLSPSLASLVTCLMAGYPVNVGRIITTEMRNRALNEKVGFPFPCLIGKLCRQADIPPNKLIDRWRDAFRLIQVSKIKDVANHLFGTKYADVGNEYKKERRKEGGEEKVNKAVPPQAP</sequence>
<evidence type="ECO:0000313" key="4">
    <source>
        <dbReference type="Proteomes" id="UP000011115"/>
    </source>
</evidence>
<dbReference type="InParanoid" id="M1DDW5"/>
<dbReference type="InterPro" id="IPR046796">
    <property type="entry name" value="Transposase_32_dom"/>
</dbReference>
<evidence type="ECO:0000256" key="1">
    <source>
        <dbReference type="SAM" id="MobiDB-lite"/>
    </source>
</evidence>
<dbReference type="PaxDb" id="4113-PGSC0003DMT400087464"/>
<dbReference type="HOGENOM" id="CLU_941379_0_0_1"/>
<feature type="compositionally biased region" description="Basic and acidic residues" evidence="1">
    <location>
        <begin position="274"/>
        <end position="288"/>
    </location>
</feature>
<reference evidence="4" key="1">
    <citation type="journal article" date="2011" name="Nature">
        <title>Genome sequence and analysis of the tuber crop potato.</title>
        <authorList>
            <consortium name="The Potato Genome Sequencing Consortium"/>
        </authorList>
    </citation>
    <scope>NUCLEOTIDE SEQUENCE [LARGE SCALE GENOMIC DNA]</scope>
    <source>
        <strain evidence="4">cv. DM1-3 516 R44</strain>
    </source>
</reference>
<accession>M1DDW5</accession>
<proteinExistence type="predicted"/>
<keyword evidence="4" id="KW-1185">Reference proteome</keyword>
<feature type="domain" description="Putative plant transposon protein" evidence="2">
    <location>
        <begin position="123"/>
        <end position="235"/>
    </location>
</feature>
<feature type="compositionally biased region" description="Polar residues" evidence="1">
    <location>
        <begin position="28"/>
        <end position="40"/>
    </location>
</feature>
<evidence type="ECO:0000259" key="2">
    <source>
        <dbReference type="Pfam" id="PF20167"/>
    </source>
</evidence>
<feature type="region of interest" description="Disordered" evidence="1">
    <location>
        <begin position="1"/>
        <end position="80"/>
    </location>
</feature>
<organism evidence="3 4">
    <name type="scientific">Solanum tuberosum</name>
    <name type="common">Potato</name>
    <dbReference type="NCBI Taxonomy" id="4113"/>
    <lineage>
        <taxon>Eukaryota</taxon>
        <taxon>Viridiplantae</taxon>
        <taxon>Streptophyta</taxon>
        <taxon>Embryophyta</taxon>
        <taxon>Tracheophyta</taxon>
        <taxon>Spermatophyta</taxon>
        <taxon>Magnoliopsida</taxon>
        <taxon>eudicotyledons</taxon>
        <taxon>Gunneridae</taxon>
        <taxon>Pentapetalae</taxon>
        <taxon>asterids</taxon>
        <taxon>lamiids</taxon>
        <taxon>Solanales</taxon>
        <taxon>Solanaceae</taxon>
        <taxon>Solanoideae</taxon>
        <taxon>Solaneae</taxon>
        <taxon>Solanum</taxon>
    </lineage>
</organism>
<evidence type="ECO:0000313" key="3">
    <source>
        <dbReference type="EnsemblPlants" id="PGSC0003DMT400087464"/>
    </source>
</evidence>
<dbReference type="Gramene" id="PGSC0003DMT400087464">
    <property type="protein sequence ID" value="PGSC0003DMT400087464"/>
    <property type="gene ID" value="PGSC0003DMG400037035"/>
</dbReference>
<protein>
    <recommendedName>
        <fullName evidence="2">Putative plant transposon protein domain-containing protein</fullName>
    </recommendedName>
</protein>
<dbReference type="AlphaFoldDB" id="M1DDW5"/>
<feature type="region of interest" description="Disordered" evidence="1">
    <location>
        <begin position="274"/>
        <end position="296"/>
    </location>
</feature>